<dbReference type="AlphaFoldDB" id="A0A953I575"/>
<feature type="non-terminal residue" evidence="1">
    <location>
        <position position="72"/>
    </location>
</feature>
<name>A0A953I575_SYMTR</name>
<evidence type="ECO:0000313" key="1">
    <source>
        <dbReference type="EMBL" id="MBY6278597.1"/>
    </source>
</evidence>
<comment type="caution">
    <text evidence="1">The sequence shown here is derived from an EMBL/GenBank/DDBJ whole genome shotgun (WGS) entry which is preliminary data.</text>
</comment>
<sequence>MLSRDQVWALARSVHDYGIQVRRHIHRRPELSFAEHDTHRYLADALQDLGYTFRSHLGGGTGLHAVLEGARP</sequence>
<organism evidence="1 2">
    <name type="scientific">Symbiobacterium thermophilum</name>
    <dbReference type="NCBI Taxonomy" id="2734"/>
    <lineage>
        <taxon>Bacteria</taxon>
        <taxon>Bacillati</taxon>
        <taxon>Bacillota</taxon>
        <taxon>Clostridia</taxon>
        <taxon>Eubacteriales</taxon>
        <taxon>Symbiobacteriaceae</taxon>
        <taxon>Symbiobacterium</taxon>
    </lineage>
</organism>
<dbReference type="Gene3D" id="3.40.630.10">
    <property type="entry name" value="Zn peptidases"/>
    <property type="match status" value="1"/>
</dbReference>
<gene>
    <name evidence="1" type="ORF">CWE10_21155</name>
</gene>
<accession>A0A953I575</accession>
<reference evidence="1" key="1">
    <citation type="submission" date="2017-11" db="EMBL/GenBank/DDBJ databases">
        <title>Three new genomes from thermophilic consortium.</title>
        <authorList>
            <person name="Quaggio R."/>
            <person name="Amgarten D."/>
            <person name="Setubal J.C."/>
        </authorList>
    </citation>
    <scope>NUCLEOTIDE SEQUENCE</scope>
    <source>
        <strain evidence="1">ZCTH01-B2</strain>
    </source>
</reference>
<evidence type="ECO:0000313" key="2">
    <source>
        <dbReference type="Proteomes" id="UP000732377"/>
    </source>
</evidence>
<dbReference type="Proteomes" id="UP000732377">
    <property type="component" value="Unassembled WGS sequence"/>
</dbReference>
<dbReference type="EMBL" id="PIUK01000621">
    <property type="protein sequence ID" value="MBY6278597.1"/>
    <property type="molecule type" value="Genomic_DNA"/>
</dbReference>
<protein>
    <submittedName>
        <fullName evidence="1">Amidohydrolase</fullName>
    </submittedName>
</protein>
<dbReference type="SUPFAM" id="SSF53187">
    <property type="entry name" value="Zn-dependent exopeptidases"/>
    <property type="match status" value="1"/>
</dbReference>
<proteinExistence type="predicted"/>